<proteinExistence type="predicted"/>
<evidence type="ECO:0000256" key="2">
    <source>
        <dbReference type="SAM" id="MobiDB-lite"/>
    </source>
</evidence>
<dbReference type="Gene3D" id="3.30.160.60">
    <property type="entry name" value="Classic Zinc Finger"/>
    <property type="match status" value="1"/>
</dbReference>
<dbReference type="InterPro" id="IPR059095">
    <property type="entry name" value="Znf_C2H2_17_2nd"/>
</dbReference>
<gene>
    <name evidence="4" type="ORF">HO173_011750</name>
</gene>
<accession>A0A8H6CT65</accession>
<dbReference type="EMBL" id="JACCJC010000075">
    <property type="protein sequence ID" value="KAF6228731.1"/>
    <property type="molecule type" value="Genomic_DNA"/>
</dbReference>
<evidence type="ECO:0000313" key="4">
    <source>
        <dbReference type="EMBL" id="KAF6228731.1"/>
    </source>
</evidence>
<feature type="compositionally biased region" description="Polar residues" evidence="2">
    <location>
        <begin position="33"/>
        <end position="56"/>
    </location>
</feature>
<sequence length="261" mass="29188">MPYTRNSGPTSANDPSSGTENDPNGGHCGQALGFSSSSSHTYGTPNYYLQQQSTSGYLYPHGHQTLRPPPLNAGYHSRDNSKKRSSSHGTSNSGYATRVPSVASPQPQQSYPVQTYPVQSYPVQSYPVHSYVPSRQLGPQKADRPGIEVVHTAHVSSSKYVKERKLSTPIPSSPSEYPCLYPDCGHISSRAHDLKSHMVVHFPPAPDELLDCKYEWCGRIGSHGFKRKYDLEEHMRKVHFKETNLLPVSYTHDWITRFQEK</sequence>
<feature type="compositionally biased region" description="Polar residues" evidence="2">
    <location>
        <begin position="103"/>
        <end position="112"/>
    </location>
</feature>
<evidence type="ECO:0000313" key="5">
    <source>
        <dbReference type="Proteomes" id="UP000578531"/>
    </source>
</evidence>
<dbReference type="RefSeq" id="XP_037159546.1">
    <property type="nucleotide sequence ID" value="XM_037313629.1"/>
</dbReference>
<comment type="caution">
    <text evidence="4">The sequence shown here is derived from an EMBL/GenBank/DDBJ whole genome shotgun (WGS) entry which is preliminary data.</text>
</comment>
<feature type="compositionally biased region" description="Polar residues" evidence="2">
    <location>
        <begin position="1"/>
        <end position="22"/>
    </location>
</feature>
<reference evidence="4 5" key="1">
    <citation type="journal article" date="2020" name="Genomics">
        <title>Complete, high-quality genomes from long-read metagenomic sequencing of two wolf lichen thalli reveals enigmatic genome architecture.</title>
        <authorList>
            <person name="McKenzie S.K."/>
            <person name="Walston R.F."/>
            <person name="Allen J.L."/>
        </authorList>
    </citation>
    <scope>NUCLEOTIDE SEQUENCE [LARGE SCALE GENOMIC DNA]</scope>
    <source>
        <strain evidence="4">WasteWater2</strain>
    </source>
</reference>
<dbReference type="InterPro" id="IPR013087">
    <property type="entry name" value="Znf_C2H2_type"/>
</dbReference>
<keyword evidence="1" id="KW-0862">Zinc</keyword>
<dbReference type="AlphaFoldDB" id="A0A8H6CT65"/>
<protein>
    <recommendedName>
        <fullName evidence="3">C2H2-type domain-containing protein</fullName>
    </recommendedName>
</protein>
<keyword evidence="1" id="KW-0863">Zinc-finger</keyword>
<keyword evidence="5" id="KW-1185">Reference proteome</keyword>
<dbReference type="Pfam" id="PF26176">
    <property type="entry name" value="zf_C2H2_17_2"/>
    <property type="match status" value="1"/>
</dbReference>
<evidence type="ECO:0000256" key="1">
    <source>
        <dbReference type="PROSITE-ProRule" id="PRU00042"/>
    </source>
</evidence>
<keyword evidence="1" id="KW-0479">Metal-binding</keyword>
<dbReference type="SMART" id="SM00355">
    <property type="entry name" value="ZnF_C2H2"/>
    <property type="match status" value="2"/>
</dbReference>
<name>A0A8H6CT65_9LECA</name>
<dbReference type="OrthoDB" id="2687452at2759"/>
<feature type="domain" description="C2H2-type" evidence="3">
    <location>
        <begin position="177"/>
        <end position="206"/>
    </location>
</feature>
<dbReference type="GeneID" id="59293392"/>
<dbReference type="Proteomes" id="UP000578531">
    <property type="component" value="Unassembled WGS sequence"/>
</dbReference>
<feature type="region of interest" description="Disordered" evidence="2">
    <location>
        <begin position="1"/>
        <end position="112"/>
    </location>
</feature>
<evidence type="ECO:0000259" key="3">
    <source>
        <dbReference type="PROSITE" id="PS50157"/>
    </source>
</evidence>
<organism evidence="4 5">
    <name type="scientific">Letharia columbiana</name>
    <dbReference type="NCBI Taxonomy" id="112416"/>
    <lineage>
        <taxon>Eukaryota</taxon>
        <taxon>Fungi</taxon>
        <taxon>Dikarya</taxon>
        <taxon>Ascomycota</taxon>
        <taxon>Pezizomycotina</taxon>
        <taxon>Lecanoromycetes</taxon>
        <taxon>OSLEUM clade</taxon>
        <taxon>Lecanoromycetidae</taxon>
        <taxon>Lecanorales</taxon>
        <taxon>Lecanorineae</taxon>
        <taxon>Parmeliaceae</taxon>
        <taxon>Letharia</taxon>
    </lineage>
</organism>
<dbReference type="PROSITE" id="PS50157">
    <property type="entry name" value="ZINC_FINGER_C2H2_2"/>
    <property type="match status" value="1"/>
</dbReference>
<dbReference type="GO" id="GO:0008270">
    <property type="term" value="F:zinc ion binding"/>
    <property type="evidence" value="ECO:0007669"/>
    <property type="project" value="UniProtKB-KW"/>
</dbReference>